<dbReference type="PANTHER" id="PTHR43877">
    <property type="entry name" value="AMINOALKYLPHOSPHONATE N-ACETYLTRANSFERASE-RELATED-RELATED"/>
    <property type="match status" value="1"/>
</dbReference>
<dbReference type="RefSeq" id="WP_236399493.1">
    <property type="nucleotide sequence ID" value="NZ_JAKJHZ010000004.1"/>
</dbReference>
<proteinExistence type="predicted"/>
<evidence type="ECO:0000256" key="2">
    <source>
        <dbReference type="ARBA" id="ARBA00023315"/>
    </source>
</evidence>
<accession>A0ABS9H9M3</accession>
<dbReference type="InterPro" id="IPR016181">
    <property type="entry name" value="Acyl_CoA_acyltransferase"/>
</dbReference>
<dbReference type="InterPro" id="IPR050832">
    <property type="entry name" value="Bact_Acetyltransf"/>
</dbReference>
<feature type="domain" description="N-acetyltransferase" evidence="3">
    <location>
        <begin position="1"/>
        <end position="118"/>
    </location>
</feature>
<dbReference type="Pfam" id="PF00583">
    <property type="entry name" value="Acetyltransf_1"/>
    <property type="match status" value="1"/>
</dbReference>
<comment type="caution">
    <text evidence="4">The sequence shown here is derived from an EMBL/GenBank/DDBJ whole genome shotgun (WGS) entry which is preliminary data.</text>
</comment>
<name>A0ABS9H9M3_9ACTN</name>
<dbReference type="SUPFAM" id="SSF55729">
    <property type="entry name" value="Acyl-CoA N-acyltransferases (Nat)"/>
    <property type="match status" value="1"/>
</dbReference>
<gene>
    <name evidence="4" type="ORF">L2K70_04245</name>
</gene>
<organism evidence="4 5">
    <name type="scientific">Nocardioides potassii</name>
    <dbReference type="NCBI Taxonomy" id="2911371"/>
    <lineage>
        <taxon>Bacteria</taxon>
        <taxon>Bacillati</taxon>
        <taxon>Actinomycetota</taxon>
        <taxon>Actinomycetes</taxon>
        <taxon>Propionibacteriales</taxon>
        <taxon>Nocardioidaceae</taxon>
        <taxon>Nocardioides</taxon>
    </lineage>
</organism>
<keyword evidence="1" id="KW-0808">Transferase</keyword>
<reference evidence="4 5" key="1">
    <citation type="submission" date="2022-01" db="EMBL/GenBank/DDBJ databases">
        <title>Nocardioides sp. nov., an actinomycete isolated from mining soil.</title>
        <authorList>
            <person name="Liu L."/>
        </authorList>
    </citation>
    <scope>NUCLEOTIDE SEQUENCE [LARGE SCALE GENOMIC DNA]</scope>
    <source>
        <strain evidence="4 5">KLBMP 9356</strain>
    </source>
</reference>
<sequence length="118" mass="13031">MRPYVRAFQAVDADPAHLLVVAEDGGRVVATLQLSFIPGLARRGALRAQVEGVRVHPEARNSGLGRALLLWARDEAERRGCALIQLTSDKARSDAHRFYSRLGYVASHEGFKLDLVPR</sequence>
<keyword evidence="2" id="KW-0012">Acyltransferase</keyword>
<evidence type="ECO:0000313" key="4">
    <source>
        <dbReference type="EMBL" id="MCF6376806.1"/>
    </source>
</evidence>
<dbReference type="CDD" id="cd04301">
    <property type="entry name" value="NAT_SF"/>
    <property type="match status" value="1"/>
</dbReference>
<protein>
    <submittedName>
        <fullName evidence="4">GNAT family N-acetyltransferase</fullName>
    </submittedName>
</protein>
<evidence type="ECO:0000256" key="1">
    <source>
        <dbReference type="ARBA" id="ARBA00022679"/>
    </source>
</evidence>
<dbReference type="EMBL" id="JAKJHZ010000004">
    <property type="protein sequence ID" value="MCF6376806.1"/>
    <property type="molecule type" value="Genomic_DNA"/>
</dbReference>
<evidence type="ECO:0000313" key="5">
    <source>
        <dbReference type="Proteomes" id="UP001201161"/>
    </source>
</evidence>
<dbReference type="InterPro" id="IPR000182">
    <property type="entry name" value="GNAT_dom"/>
</dbReference>
<evidence type="ECO:0000259" key="3">
    <source>
        <dbReference type="PROSITE" id="PS51186"/>
    </source>
</evidence>
<dbReference type="Gene3D" id="3.40.630.30">
    <property type="match status" value="1"/>
</dbReference>
<dbReference type="PROSITE" id="PS51186">
    <property type="entry name" value="GNAT"/>
    <property type="match status" value="1"/>
</dbReference>
<keyword evidence="5" id="KW-1185">Reference proteome</keyword>
<dbReference type="Proteomes" id="UP001201161">
    <property type="component" value="Unassembled WGS sequence"/>
</dbReference>